<dbReference type="GO" id="GO:0009425">
    <property type="term" value="C:bacterial-type flagellum basal body"/>
    <property type="evidence" value="ECO:0007669"/>
    <property type="project" value="InterPro"/>
</dbReference>
<evidence type="ECO:0000256" key="7">
    <source>
        <dbReference type="ARBA" id="ARBA00022779"/>
    </source>
</evidence>
<dbReference type="PANTHER" id="PTHR35091">
    <property type="entry name" value="FLAGELLAR PROTEIN FLIL"/>
    <property type="match status" value="1"/>
</dbReference>
<reference evidence="12 13" key="1">
    <citation type="submission" date="2015-01" db="EMBL/GenBank/DDBJ databases">
        <title>Genome Sequence of Magnetospirillum magnetotacticum Strain MS-1.</title>
        <authorList>
            <person name="Marinov G.K."/>
            <person name="Smalley M.D."/>
            <person name="DeSalvo G."/>
        </authorList>
    </citation>
    <scope>NUCLEOTIDE SEQUENCE [LARGE SCALE GENOMIC DNA]</scope>
    <source>
        <strain evidence="12 13">MS-1</strain>
    </source>
</reference>
<dbReference type="RefSeq" id="WP_009870187.1">
    <property type="nucleotide sequence ID" value="NZ_JXSL01000009.1"/>
</dbReference>
<comment type="subcellular location">
    <subcellularLocation>
        <location evidence="10">Cell inner membrane</location>
    </subcellularLocation>
    <subcellularLocation>
        <location evidence="2">Cell membrane</location>
        <topology evidence="2">Single-pass membrane protein</topology>
    </subcellularLocation>
</comment>
<feature type="transmembrane region" description="Helical" evidence="10">
    <location>
        <begin position="31"/>
        <end position="54"/>
    </location>
</feature>
<evidence type="ECO:0000256" key="5">
    <source>
        <dbReference type="ARBA" id="ARBA00022500"/>
    </source>
</evidence>
<keyword evidence="13" id="KW-1185">Reference proteome</keyword>
<feature type="compositionally biased region" description="Acidic residues" evidence="11">
    <location>
        <begin position="1"/>
        <end position="19"/>
    </location>
</feature>
<keyword evidence="8 10" id="KW-1133">Transmembrane helix</keyword>
<evidence type="ECO:0000256" key="9">
    <source>
        <dbReference type="ARBA" id="ARBA00023136"/>
    </source>
</evidence>
<evidence type="ECO:0000256" key="4">
    <source>
        <dbReference type="ARBA" id="ARBA00022475"/>
    </source>
</evidence>
<dbReference type="GO" id="GO:0071978">
    <property type="term" value="P:bacterial-type flagellum-dependent swarming motility"/>
    <property type="evidence" value="ECO:0007669"/>
    <property type="project" value="TreeGrafter"/>
</dbReference>
<proteinExistence type="inferred from homology"/>
<keyword evidence="10" id="KW-0997">Cell inner membrane</keyword>
<keyword evidence="12" id="KW-0969">Cilium</keyword>
<evidence type="ECO:0000256" key="2">
    <source>
        <dbReference type="ARBA" id="ARBA00004162"/>
    </source>
</evidence>
<accession>A0A0C2V6M9</accession>
<evidence type="ECO:0000256" key="10">
    <source>
        <dbReference type="RuleBase" id="RU364125"/>
    </source>
</evidence>
<evidence type="ECO:0000256" key="8">
    <source>
        <dbReference type="ARBA" id="ARBA00022989"/>
    </source>
</evidence>
<dbReference type="AlphaFoldDB" id="A0A0C2V6M9"/>
<organism evidence="12 13">
    <name type="scientific">Paramagnetospirillum magnetotacticum MS-1</name>
    <dbReference type="NCBI Taxonomy" id="272627"/>
    <lineage>
        <taxon>Bacteria</taxon>
        <taxon>Pseudomonadati</taxon>
        <taxon>Pseudomonadota</taxon>
        <taxon>Alphaproteobacteria</taxon>
        <taxon>Rhodospirillales</taxon>
        <taxon>Magnetospirillaceae</taxon>
        <taxon>Paramagnetospirillum</taxon>
    </lineage>
</organism>
<gene>
    <name evidence="12" type="ORF">CCC_03309</name>
</gene>
<evidence type="ECO:0000256" key="6">
    <source>
        <dbReference type="ARBA" id="ARBA00022692"/>
    </source>
</evidence>
<comment type="similarity">
    <text evidence="3 10">Belongs to the FliL family.</text>
</comment>
<dbReference type="STRING" id="272627.CCC_03309"/>
<name>A0A0C2V6M9_PARME</name>
<evidence type="ECO:0000313" key="12">
    <source>
        <dbReference type="EMBL" id="KIM00707.1"/>
    </source>
</evidence>
<keyword evidence="12" id="KW-0282">Flagellum</keyword>
<keyword evidence="4" id="KW-1003">Cell membrane</keyword>
<keyword evidence="12" id="KW-0966">Cell projection</keyword>
<dbReference type="GO" id="GO:0005886">
    <property type="term" value="C:plasma membrane"/>
    <property type="evidence" value="ECO:0007669"/>
    <property type="project" value="UniProtKB-SubCell"/>
</dbReference>
<evidence type="ECO:0000313" key="13">
    <source>
        <dbReference type="Proteomes" id="UP000031971"/>
    </source>
</evidence>
<comment type="caution">
    <text evidence="12">The sequence shown here is derived from an EMBL/GenBank/DDBJ whole genome shotgun (WGS) entry which is preliminary data.</text>
</comment>
<dbReference type="Pfam" id="PF03748">
    <property type="entry name" value="FliL"/>
    <property type="match status" value="1"/>
</dbReference>
<evidence type="ECO:0000256" key="11">
    <source>
        <dbReference type="SAM" id="MobiDB-lite"/>
    </source>
</evidence>
<comment type="function">
    <text evidence="1 10">Controls the rotational direction of flagella during chemotaxis.</text>
</comment>
<dbReference type="GO" id="GO:0006935">
    <property type="term" value="P:chemotaxis"/>
    <property type="evidence" value="ECO:0007669"/>
    <property type="project" value="UniProtKB-KW"/>
</dbReference>
<dbReference type="InterPro" id="IPR005503">
    <property type="entry name" value="FliL"/>
</dbReference>
<feature type="region of interest" description="Disordered" evidence="11">
    <location>
        <begin position="1"/>
        <end position="24"/>
    </location>
</feature>
<dbReference type="Proteomes" id="UP000031971">
    <property type="component" value="Unassembled WGS sequence"/>
</dbReference>
<evidence type="ECO:0000256" key="1">
    <source>
        <dbReference type="ARBA" id="ARBA00002254"/>
    </source>
</evidence>
<protein>
    <recommendedName>
        <fullName evidence="10">Flagellar protein FliL</fullName>
    </recommendedName>
</protein>
<dbReference type="EMBL" id="JXSL01000009">
    <property type="protein sequence ID" value="KIM00707.1"/>
    <property type="molecule type" value="Genomic_DNA"/>
</dbReference>
<keyword evidence="6 10" id="KW-0812">Transmembrane</keyword>
<dbReference type="OrthoDB" id="7304620at2"/>
<keyword evidence="7 10" id="KW-0283">Flagellar rotation</keyword>
<keyword evidence="9 10" id="KW-0472">Membrane</keyword>
<keyword evidence="5 10" id="KW-0145">Chemotaxis</keyword>
<evidence type="ECO:0000256" key="3">
    <source>
        <dbReference type="ARBA" id="ARBA00008281"/>
    </source>
</evidence>
<dbReference type="PANTHER" id="PTHR35091:SF2">
    <property type="entry name" value="FLAGELLAR PROTEIN FLIL"/>
    <property type="match status" value="1"/>
</dbReference>
<sequence length="181" mass="20009">MAEDLEEDFEEGEGSEEISDSPSKKPPIKKILMIVLPILLLVGAGAGVYFSGLLDKLTGKKDEHAPAAEAAPPPPPKAVQAASFMDLPEMLVNLQTTGRKQAFLKLRVALELEAVTDQPRVEQMLPRIIDNFQIYLRELRVEDLQGASGMHLLREELLTRVNAAVKPVKVNDVLFKEMLVQ</sequence>